<evidence type="ECO:0000256" key="5">
    <source>
        <dbReference type="ARBA" id="ARBA00023296"/>
    </source>
</evidence>
<keyword evidence="1" id="KW-0167">Capsid protein</keyword>
<evidence type="ECO:0000256" key="3">
    <source>
        <dbReference type="ARBA" id="ARBA00022890"/>
    </source>
</evidence>
<dbReference type="GO" id="GO:0075509">
    <property type="term" value="P:endocytosis involved in viral entry into host cell"/>
    <property type="evidence" value="ECO:0007669"/>
    <property type="project" value="UniProtKB-KW"/>
</dbReference>
<dbReference type="InterPro" id="IPR004337">
    <property type="entry name" value="Astro_capsid_N"/>
</dbReference>
<organism evidence="7">
    <name type="scientific">Mamastrovirus 1</name>
    <dbReference type="NCBI Taxonomy" id="1239565"/>
    <lineage>
        <taxon>Viruses</taxon>
        <taxon>Riboviria</taxon>
        <taxon>Orthornavirae</taxon>
        <taxon>Pisuviricota</taxon>
        <taxon>Stelpaviricetes</taxon>
        <taxon>Stellavirales</taxon>
        <taxon>Astroviridae</taxon>
        <taxon>Mamastrovirus</taxon>
        <taxon>Mamastrovirus hominis</taxon>
    </lineage>
</organism>
<evidence type="ECO:0000256" key="1">
    <source>
        <dbReference type="ARBA" id="ARBA00022561"/>
    </source>
</evidence>
<sequence length="36" mass="3762">VGSNTSGTTEIKASIHLNPVLVKDLLKALSLAPSMR</sequence>
<evidence type="ECO:0000313" key="7">
    <source>
        <dbReference type="EMBL" id="AMN87969.1"/>
    </source>
</evidence>
<dbReference type="GO" id="GO:0039617">
    <property type="term" value="C:T=3 icosahedral viral capsid"/>
    <property type="evidence" value="ECO:0007669"/>
    <property type="project" value="UniProtKB-KW"/>
</dbReference>
<reference evidence="7" key="1">
    <citation type="journal article" date="2016" name="Arch. Virol.">
        <title>Temporal variation in the distribution of type-1 human astrovirus lineages in a settled population over 14 years.</title>
        <authorList>
            <person name="De Grazia S."/>
            <person name="Bonura F."/>
            <person name="Banyai K."/>
            <person name="Gellert A."/>
            <person name="Marineo S."/>
            <person name="Martella V."/>
            <person name="Giammanco G.M."/>
        </authorList>
    </citation>
    <scope>NUCLEOTIDE SEQUENCE</scope>
    <source>
        <strain evidence="7">MAstV-1/Hu/ITA/2007/PA67/07/type1b</strain>
    </source>
</reference>
<accession>A0A140H117</accession>
<dbReference type="Pfam" id="PF03115">
    <property type="entry name" value="Astro_capsid_N"/>
    <property type="match status" value="1"/>
</dbReference>
<dbReference type="EMBL" id="KU508613">
    <property type="protein sequence ID" value="AMN87969.1"/>
    <property type="molecule type" value="Genomic_RNA"/>
</dbReference>
<keyword evidence="2" id="KW-1162">Viral penetration into host cytoplasm</keyword>
<evidence type="ECO:0000256" key="4">
    <source>
        <dbReference type="ARBA" id="ARBA00023060"/>
    </source>
</evidence>
<protein>
    <submittedName>
        <fullName evidence="7">Truncated capsid protein</fullName>
    </submittedName>
</protein>
<keyword evidence="4" id="KW-1142">T=3 icosahedral capsid protein</keyword>
<keyword evidence="4" id="KW-0946">Virion</keyword>
<evidence type="ECO:0000256" key="2">
    <source>
        <dbReference type="ARBA" id="ARBA00022595"/>
    </source>
</evidence>
<keyword evidence="5" id="KW-1160">Virus entry into host cell</keyword>
<feature type="domain" description="Astrovirus capsid protein inner core" evidence="6">
    <location>
        <begin position="1"/>
        <end position="27"/>
    </location>
</feature>
<keyword evidence="3" id="KW-1164">Virus endocytosis by host</keyword>
<feature type="non-terminal residue" evidence="7">
    <location>
        <position position="1"/>
    </location>
</feature>
<proteinExistence type="predicted"/>
<name>A0A140H117_9VIRU</name>
<evidence type="ECO:0000259" key="6">
    <source>
        <dbReference type="Pfam" id="PF03115"/>
    </source>
</evidence>